<sequence>MNVFRPETVKEVSNFIKDHRAMIFCDNGNKKNEVPLYAEILKKGDLLTAHDFNAEFTIQDIPERTLTILEPYRQEEFSIPHTKMLSMIRK</sequence>
<dbReference type="EMBL" id="BART01034775">
    <property type="protein sequence ID" value="GAH07583.1"/>
    <property type="molecule type" value="Genomic_DNA"/>
</dbReference>
<proteinExistence type="predicted"/>
<reference evidence="1" key="1">
    <citation type="journal article" date="2014" name="Front. Microbiol.">
        <title>High frequency of phylogenetically diverse reductive dehalogenase-homologous genes in deep subseafloor sedimentary metagenomes.</title>
        <authorList>
            <person name="Kawai M."/>
            <person name="Futagami T."/>
            <person name="Toyoda A."/>
            <person name="Takaki Y."/>
            <person name="Nishi S."/>
            <person name="Hori S."/>
            <person name="Arai W."/>
            <person name="Tsubouchi T."/>
            <person name="Morono Y."/>
            <person name="Uchiyama I."/>
            <person name="Ito T."/>
            <person name="Fujiyama A."/>
            <person name="Inagaki F."/>
            <person name="Takami H."/>
        </authorList>
    </citation>
    <scope>NUCLEOTIDE SEQUENCE</scope>
    <source>
        <strain evidence="1">Expedition CK06-06</strain>
    </source>
</reference>
<gene>
    <name evidence="1" type="ORF">S01H4_59326</name>
</gene>
<name>X1EFZ7_9ZZZZ</name>
<evidence type="ECO:0000313" key="1">
    <source>
        <dbReference type="EMBL" id="GAH07583.1"/>
    </source>
</evidence>
<accession>X1EFZ7</accession>
<organism evidence="1">
    <name type="scientific">marine sediment metagenome</name>
    <dbReference type="NCBI Taxonomy" id="412755"/>
    <lineage>
        <taxon>unclassified sequences</taxon>
        <taxon>metagenomes</taxon>
        <taxon>ecological metagenomes</taxon>
    </lineage>
</organism>
<dbReference type="AlphaFoldDB" id="X1EFZ7"/>
<protein>
    <submittedName>
        <fullName evidence="1">Uncharacterized protein</fullName>
    </submittedName>
</protein>
<comment type="caution">
    <text evidence="1">The sequence shown here is derived from an EMBL/GenBank/DDBJ whole genome shotgun (WGS) entry which is preliminary data.</text>
</comment>